<reference evidence="6 7" key="1">
    <citation type="submission" date="2016-09" db="EMBL/GenBank/DDBJ databases">
        <title>Desulfuribacillus arsenicus sp. nov., an obligately anaerobic, dissimilatory arsenic- and antimonate-reducing bacterium isolated from anoxic sediments.</title>
        <authorList>
            <person name="Abin C.A."/>
            <person name="Hollibaugh J.T."/>
        </authorList>
    </citation>
    <scope>NUCLEOTIDE SEQUENCE [LARGE SCALE GENOMIC DNA]</scope>
    <source>
        <strain evidence="6 7">MLFW-2</strain>
    </source>
</reference>
<organism evidence="6 7">
    <name type="scientific">Desulfuribacillus stibiiarsenatis</name>
    <dbReference type="NCBI Taxonomy" id="1390249"/>
    <lineage>
        <taxon>Bacteria</taxon>
        <taxon>Bacillati</taxon>
        <taxon>Bacillota</taxon>
        <taxon>Desulfuribacillia</taxon>
        <taxon>Desulfuribacillales</taxon>
        <taxon>Desulfuribacillaceae</taxon>
        <taxon>Desulfuribacillus</taxon>
    </lineage>
</organism>
<keyword evidence="3" id="KW-0812">Transmembrane</keyword>
<dbReference type="PROSITE" id="PS51109">
    <property type="entry name" value="G5"/>
    <property type="match status" value="1"/>
</dbReference>
<dbReference type="SUPFAM" id="SSF51261">
    <property type="entry name" value="Duplicated hybrid motif"/>
    <property type="match status" value="1"/>
</dbReference>
<dbReference type="InterPro" id="IPR011055">
    <property type="entry name" value="Dup_hybrid_motif"/>
</dbReference>
<dbReference type="CDD" id="cd00118">
    <property type="entry name" value="LysM"/>
    <property type="match status" value="1"/>
</dbReference>
<evidence type="ECO:0000256" key="3">
    <source>
        <dbReference type="SAM" id="Phobius"/>
    </source>
</evidence>
<dbReference type="PANTHER" id="PTHR21666">
    <property type="entry name" value="PEPTIDASE-RELATED"/>
    <property type="match status" value="1"/>
</dbReference>
<evidence type="ECO:0000256" key="1">
    <source>
        <dbReference type="ARBA" id="ARBA00022729"/>
    </source>
</evidence>
<evidence type="ECO:0000313" key="6">
    <source>
        <dbReference type="EMBL" id="OEH86802.1"/>
    </source>
</evidence>
<dbReference type="Pfam" id="PF01551">
    <property type="entry name" value="Peptidase_M23"/>
    <property type="match status" value="1"/>
</dbReference>
<dbReference type="RefSeq" id="WP_069700680.1">
    <property type="nucleotide sequence ID" value="NZ_MJAT01000001.1"/>
</dbReference>
<evidence type="ECO:0000313" key="7">
    <source>
        <dbReference type="Proteomes" id="UP000095255"/>
    </source>
</evidence>
<feature type="region of interest" description="Disordered" evidence="2">
    <location>
        <begin position="44"/>
        <end position="63"/>
    </location>
</feature>
<keyword evidence="3" id="KW-0472">Membrane</keyword>
<name>A0A1E5L9H0_9FIRM</name>
<keyword evidence="7" id="KW-1185">Reference proteome</keyword>
<sequence>MKQKQPHEKKRTETTNRQRRHTKQNSGKAEITISQAVINEIEKTNAFRTQSTENENAGKKSQQNLAYQEIEKKKVKDKNANKQEVYIKEDRVVNVEKLNEQRIYAQKLVGEKFKTLIQVYKEYIPNIDISKWKSVVPEDVKSSTLNRIKAVRSKAQSTLRLAQAKGSSIASSISSMKVVEDLKSHQALKQLKEVKILQNKVFIMSCVALCVLFASLGIGYQVKEARHQEMLEASKAYKVYVDGAYIGLVSDETLINDYLASNLNTLQAAENLDTQVANEIKTEVYYDLNNVPQDEQVMQKMKDLVEFQTRAFTIYVNESPVVKVASAQEAQDVIEKVRTAYVSDKENTTLKLAVINDNVTIKEEWTNGQLYEVEDATKILLTGTNKHVTYEVSKGDSLSVIAKKTKVTVSEIVSANPQKLKSEETIIHPGDQLVLTVPEPYVNVEIVEEILEVEEIPFEVNYVKDNKMYTWESRVQTRGQRGEKEVLYRITKVNGNEVERKIISEKVISEPIDQVVYKGTLGAPANGTGQLIWPTQGGSISSPYGGARRHSGIDVPRPTGTAVYAADDGTVIFAGWNGGYGRLVRITHTNSMQTYYAHLNSINVEVGQSVKKGEVIGSIGSTGNSTGPHLHFEVRINGGTVNPLNYYKSR</sequence>
<dbReference type="GO" id="GO:0004222">
    <property type="term" value="F:metalloendopeptidase activity"/>
    <property type="evidence" value="ECO:0007669"/>
    <property type="project" value="TreeGrafter"/>
</dbReference>
<dbReference type="CDD" id="cd12797">
    <property type="entry name" value="M23_peptidase"/>
    <property type="match status" value="1"/>
</dbReference>
<dbReference type="SMART" id="SM00257">
    <property type="entry name" value="LysM"/>
    <property type="match status" value="1"/>
</dbReference>
<feature type="compositionally biased region" description="Polar residues" evidence="2">
    <location>
        <begin position="46"/>
        <end position="63"/>
    </location>
</feature>
<feature type="domain" description="LysM" evidence="5">
    <location>
        <begin position="388"/>
        <end position="435"/>
    </location>
</feature>
<feature type="domain" description="G5" evidence="4">
    <location>
        <begin position="442"/>
        <end position="522"/>
    </location>
</feature>
<dbReference type="InterPro" id="IPR036779">
    <property type="entry name" value="LysM_dom_sf"/>
</dbReference>
<dbReference type="EMBL" id="MJAT01000001">
    <property type="protein sequence ID" value="OEH86802.1"/>
    <property type="molecule type" value="Genomic_DNA"/>
</dbReference>
<feature type="compositionally biased region" description="Polar residues" evidence="2">
    <location>
        <begin position="24"/>
        <end position="33"/>
    </location>
</feature>
<gene>
    <name evidence="6" type="ORF">BHU72_00595</name>
</gene>
<dbReference type="Pfam" id="PF07501">
    <property type="entry name" value="G5"/>
    <property type="match status" value="1"/>
</dbReference>
<evidence type="ECO:0008006" key="8">
    <source>
        <dbReference type="Google" id="ProtNLM"/>
    </source>
</evidence>
<dbReference type="PANTHER" id="PTHR21666:SF270">
    <property type="entry name" value="MUREIN HYDROLASE ACTIVATOR ENVC"/>
    <property type="match status" value="1"/>
</dbReference>
<dbReference type="Gene3D" id="3.10.350.10">
    <property type="entry name" value="LysM domain"/>
    <property type="match status" value="1"/>
</dbReference>
<feature type="transmembrane region" description="Helical" evidence="3">
    <location>
        <begin position="201"/>
        <end position="220"/>
    </location>
</feature>
<dbReference type="SUPFAM" id="SSF54106">
    <property type="entry name" value="LysM domain"/>
    <property type="match status" value="1"/>
</dbReference>
<dbReference type="Pfam" id="PF01476">
    <property type="entry name" value="LysM"/>
    <property type="match status" value="1"/>
</dbReference>
<evidence type="ECO:0000256" key="2">
    <source>
        <dbReference type="SAM" id="MobiDB-lite"/>
    </source>
</evidence>
<evidence type="ECO:0000259" key="5">
    <source>
        <dbReference type="PROSITE" id="PS51782"/>
    </source>
</evidence>
<dbReference type="PROSITE" id="PS51782">
    <property type="entry name" value="LYSM"/>
    <property type="match status" value="1"/>
</dbReference>
<dbReference type="InterPro" id="IPR011098">
    <property type="entry name" value="G5_dom"/>
</dbReference>
<feature type="region of interest" description="Disordered" evidence="2">
    <location>
        <begin position="1"/>
        <end position="33"/>
    </location>
</feature>
<dbReference type="Gene3D" id="2.20.230.10">
    <property type="entry name" value="Resuscitation-promoting factor rpfb"/>
    <property type="match status" value="1"/>
</dbReference>
<accession>A0A1E5L9H0</accession>
<evidence type="ECO:0000259" key="4">
    <source>
        <dbReference type="PROSITE" id="PS51109"/>
    </source>
</evidence>
<dbReference type="SMART" id="SM01208">
    <property type="entry name" value="G5"/>
    <property type="match status" value="1"/>
</dbReference>
<protein>
    <recommendedName>
        <fullName evidence="8">Peptidase M23</fullName>
    </recommendedName>
</protein>
<dbReference type="AlphaFoldDB" id="A0A1E5L9H0"/>
<dbReference type="STRING" id="1390249.BHU72_00595"/>
<dbReference type="Gene3D" id="2.70.70.10">
    <property type="entry name" value="Glucose Permease (Domain IIA)"/>
    <property type="match status" value="1"/>
</dbReference>
<comment type="caution">
    <text evidence="6">The sequence shown here is derived from an EMBL/GenBank/DDBJ whole genome shotgun (WGS) entry which is preliminary data.</text>
</comment>
<proteinExistence type="predicted"/>
<keyword evidence="3" id="KW-1133">Transmembrane helix</keyword>
<dbReference type="InterPro" id="IPR018392">
    <property type="entry name" value="LysM"/>
</dbReference>
<keyword evidence="1" id="KW-0732">Signal</keyword>
<dbReference type="OrthoDB" id="9805070at2"/>
<dbReference type="InterPro" id="IPR016047">
    <property type="entry name" value="M23ase_b-sheet_dom"/>
</dbReference>
<dbReference type="InterPro" id="IPR050570">
    <property type="entry name" value="Cell_wall_metabolism_enzyme"/>
</dbReference>
<dbReference type="Proteomes" id="UP000095255">
    <property type="component" value="Unassembled WGS sequence"/>
</dbReference>